<gene>
    <name evidence="3" type="ORF">RM543_13375</name>
</gene>
<feature type="compositionally biased region" description="Polar residues" evidence="1">
    <location>
        <begin position="113"/>
        <end position="122"/>
    </location>
</feature>
<dbReference type="Proteomes" id="UP001265259">
    <property type="component" value="Unassembled WGS sequence"/>
</dbReference>
<feature type="transmembrane region" description="Helical" evidence="2">
    <location>
        <begin position="37"/>
        <end position="58"/>
    </location>
</feature>
<dbReference type="Gene3D" id="1.10.150.20">
    <property type="entry name" value="5' to 3' exonuclease, C-terminal subdomain"/>
    <property type="match status" value="1"/>
</dbReference>
<evidence type="ECO:0000256" key="1">
    <source>
        <dbReference type="SAM" id="MobiDB-lite"/>
    </source>
</evidence>
<name>A0ABU3DIY6_9RHOB</name>
<keyword evidence="4" id="KW-1185">Reference proteome</keyword>
<evidence type="ECO:0000313" key="3">
    <source>
        <dbReference type="EMBL" id="MDT0683678.1"/>
    </source>
</evidence>
<feature type="compositionally biased region" description="Basic and acidic residues" evidence="1">
    <location>
        <begin position="192"/>
        <end position="217"/>
    </location>
</feature>
<feature type="region of interest" description="Disordered" evidence="1">
    <location>
        <begin position="279"/>
        <end position="300"/>
    </location>
</feature>
<feature type="compositionally biased region" description="Polar residues" evidence="1">
    <location>
        <begin position="284"/>
        <end position="294"/>
    </location>
</feature>
<sequence length="300" mass="30671">MLGSNISPEDERRAIKIGAAGGLFVFLVAWATTGAGFLGGLLIGILAMVAIFFGMLFWGRRWLKTVGDLGVPGVSGGLYGTATSGGAEPLRRDAEPTPEAATEARPDRAPDPVSTSQGSKTSAAAEVRSTPRAVIGSASEEASDEAGAHVAASEPEVAPREAAQSASGKPRTDAAAPEAAPAPAATGGEAGADSKGDASAKAPERLDGPREGGGDDLLRIKGIGPKLKSILHDEGIYHLDQIAGWTPAEVAWVDEHIEAFRGRASRDDWVGQARLLVAEDDASGETTGVDNSSEPGEAKD</sequence>
<evidence type="ECO:0000313" key="4">
    <source>
        <dbReference type="Proteomes" id="UP001265259"/>
    </source>
</evidence>
<accession>A0ABU3DIY6</accession>
<comment type="caution">
    <text evidence="3">The sequence shown here is derived from an EMBL/GenBank/DDBJ whole genome shotgun (WGS) entry which is preliminary data.</text>
</comment>
<organism evidence="3 4">
    <name type="scientific">Tropicimonas omnivorans</name>
    <dbReference type="NCBI Taxonomy" id="3075590"/>
    <lineage>
        <taxon>Bacteria</taxon>
        <taxon>Pseudomonadati</taxon>
        <taxon>Pseudomonadota</taxon>
        <taxon>Alphaproteobacteria</taxon>
        <taxon>Rhodobacterales</taxon>
        <taxon>Roseobacteraceae</taxon>
        <taxon>Tropicimonas</taxon>
    </lineage>
</organism>
<evidence type="ECO:0000256" key="2">
    <source>
        <dbReference type="SAM" id="Phobius"/>
    </source>
</evidence>
<reference evidence="3 4" key="1">
    <citation type="submission" date="2023-09" db="EMBL/GenBank/DDBJ databases">
        <authorList>
            <person name="Rey-Velasco X."/>
        </authorList>
    </citation>
    <scope>NUCLEOTIDE SEQUENCE [LARGE SCALE GENOMIC DNA]</scope>
    <source>
        <strain evidence="3 4">F158</strain>
    </source>
</reference>
<keyword evidence="2" id="KW-0472">Membrane</keyword>
<protein>
    <recommendedName>
        <fullName evidence="5">Flap endonuclease-1-like 5' DNA nuclease</fullName>
    </recommendedName>
</protein>
<proteinExistence type="predicted"/>
<feature type="compositionally biased region" description="Low complexity" evidence="1">
    <location>
        <begin position="173"/>
        <end position="191"/>
    </location>
</feature>
<keyword evidence="2" id="KW-1133">Transmembrane helix</keyword>
<feature type="region of interest" description="Disordered" evidence="1">
    <location>
        <begin position="82"/>
        <end position="217"/>
    </location>
</feature>
<evidence type="ECO:0008006" key="5">
    <source>
        <dbReference type="Google" id="ProtNLM"/>
    </source>
</evidence>
<feature type="transmembrane region" description="Helical" evidence="2">
    <location>
        <begin position="14"/>
        <end position="31"/>
    </location>
</feature>
<dbReference type="RefSeq" id="WP_311692448.1">
    <property type="nucleotide sequence ID" value="NZ_JAVRHL010000003.1"/>
</dbReference>
<dbReference type="EMBL" id="JAVRHL010000003">
    <property type="protein sequence ID" value="MDT0683678.1"/>
    <property type="molecule type" value="Genomic_DNA"/>
</dbReference>
<keyword evidence="2" id="KW-0812">Transmembrane</keyword>